<sequence>MNKRMNKKLVFAGILLTALVTKANARQVSVDALVSQFVVTQGQQMVAELTHELSHSISREIREFKAESALLFSEETAKATAGNKQNSQEQKNYLQE</sequence>
<feature type="signal peptide" evidence="2">
    <location>
        <begin position="1"/>
        <end position="25"/>
    </location>
</feature>
<dbReference type="KEGG" id="tvd:SG34_025305"/>
<keyword evidence="2" id="KW-0732">Signal</keyword>
<organism evidence="3 4">
    <name type="scientific">Thalassomonas viridans</name>
    <dbReference type="NCBI Taxonomy" id="137584"/>
    <lineage>
        <taxon>Bacteria</taxon>
        <taxon>Pseudomonadati</taxon>
        <taxon>Pseudomonadota</taxon>
        <taxon>Gammaproteobacteria</taxon>
        <taxon>Alteromonadales</taxon>
        <taxon>Colwelliaceae</taxon>
        <taxon>Thalassomonas</taxon>
    </lineage>
</organism>
<reference evidence="3 4" key="2">
    <citation type="journal article" date="2022" name="Mar. Drugs">
        <title>Bioassay-Guided Fractionation Leads to the Detection of Cholic Acid Generated by the Rare Thalassomonas sp.</title>
        <authorList>
            <person name="Pheiffer F."/>
            <person name="Schneider Y.K."/>
            <person name="Hansen E.H."/>
            <person name="Andersen J.H."/>
            <person name="Isaksson J."/>
            <person name="Busche T."/>
            <person name="R C."/>
            <person name="Kalinowski J."/>
            <person name="Zyl L.V."/>
            <person name="Trindade M."/>
        </authorList>
    </citation>
    <scope>NUCLEOTIDE SEQUENCE [LARGE SCALE GENOMIC DNA]</scope>
    <source>
        <strain evidence="3 4">XOM25</strain>
    </source>
</reference>
<evidence type="ECO:0000313" key="3">
    <source>
        <dbReference type="EMBL" id="WDE04611.1"/>
    </source>
</evidence>
<feature type="region of interest" description="Disordered" evidence="1">
    <location>
        <begin position="77"/>
        <end position="96"/>
    </location>
</feature>
<dbReference type="RefSeq" id="WP_152647240.1">
    <property type="nucleotide sequence ID" value="NZ_CP059733.1"/>
</dbReference>
<gene>
    <name evidence="3" type="ORF">SG34_025305</name>
</gene>
<dbReference type="AlphaFoldDB" id="A0AAE9Z0K3"/>
<accession>A0AAE9Z0K3</accession>
<dbReference type="EMBL" id="CP059733">
    <property type="protein sequence ID" value="WDE04611.1"/>
    <property type="molecule type" value="Genomic_DNA"/>
</dbReference>
<evidence type="ECO:0000256" key="1">
    <source>
        <dbReference type="SAM" id="MobiDB-lite"/>
    </source>
</evidence>
<feature type="chain" id="PRO_5042288142" evidence="2">
    <location>
        <begin position="26"/>
        <end position="96"/>
    </location>
</feature>
<evidence type="ECO:0000256" key="2">
    <source>
        <dbReference type="SAM" id="SignalP"/>
    </source>
</evidence>
<protein>
    <submittedName>
        <fullName evidence="3">Uncharacterized protein</fullName>
    </submittedName>
</protein>
<feature type="compositionally biased region" description="Polar residues" evidence="1">
    <location>
        <begin position="82"/>
        <end position="96"/>
    </location>
</feature>
<keyword evidence="4" id="KW-1185">Reference proteome</keyword>
<dbReference type="Proteomes" id="UP000032352">
    <property type="component" value="Chromosome"/>
</dbReference>
<reference evidence="3 4" key="1">
    <citation type="journal article" date="2015" name="Genome Announc.">
        <title>Draft Genome Sequences of Marine Isolates of Thalassomonas viridans and Thalassomonas actiniarum.</title>
        <authorList>
            <person name="Olonade I."/>
            <person name="van Zyl L.J."/>
            <person name="Trindade M."/>
        </authorList>
    </citation>
    <scope>NUCLEOTIDE SEQUENCE [LARGE SCALE GENOMIC DNA]</scope>
    <source>
        <strain evidence="3 4">XOM25</strain>
    </source>
</reference>
<evidence type="ECO:0000313" key="4">
    <source>
        <dbReference type="Proteomes" id="UP000032352"/>
    </source>
</evidence>
<proteinExistence type="predicted"/>
<name>A0AAE9Z0K3_9GAMM</name>